<feature type="transmembrane region" description="Helical" evidence="1">
    <location>
        <begin position="102"/>
        <end position="129"/>
    </location>
</feature>
<feature type="transmembrane region" description="Helical" evidence="1">
    <location>
        <begin position="141"/>
        <end position="164"/>
    </location>
</feature>
<dbReference type="PANTHER" id="PTHR11360">
    <property type="entry name" value="MONOCARBOXYLATE TRANSPORTER"/>
    <property type="match status" value="1"/>
</dbReference>
<dbReference type="GO" id="GO:0008028">
    <property type="term" value="F:monocarboxylic acid transmembrane transporter activity"/>
    <property type="evidence" value="ECO:0007669"/>
    <property type="project" value="TreeGrafter"/>
</dbReference>
<gene>
    <name evidence="2" type="ORF">X975_01530</name>
</gene>
<evidence type="ECO:0000313" key="2">
    <source>
        <dbReference type="EMBL" id="KFM58406.1"/>
    </source>
</evidence>
<reference evidence="2 3" key="1">
    <citation type="submission" date="2013-11" db="EMBL/GenBank/DDBJ databases">
        <title>Genome sequencing of Stegodyphus mimosarum.</title>
        <authorList>
            <person name="Bechsgaard J."/>
        </authorList>
    </citation>
    <scope>NUCLEOTIDE SEQUENCE [LARGE SCALE GENOMIC DNA]</scope>
</reference>
<feature type="transmembrane region" description="Helical" evidence="1">
    <location>
        <begin position="382"/>
        <end position="403"/>
    </location>
</feature>
<dbReference type="OrthoDB" id="6416467at2759"/>
<dbReference type="Gene3D" id="1.20.1250.20">
    <property type="entry name" value="MFS general substrate transporter like domains"/>
    <property type="match status" value="2"/>
</dbReference>
<keyword evidence="1" id="KW-1133">Transmembrane helix</keyword>
<dbReference type="Proteomes" id="UP000054359">
    <property type="component" value="Unassembled WGS sequence"/>
</dbReference>
<protein>
    <submittedName>
        <fullName evidence="2">Monocarboxylate transporter 5</fullName>
    </submittedName>
</protein>
<feature type="transmembrane region" description="Helical" evidence="1">
    <location>
        <begin position="440"/>
        <end position="460"/>
    </location>
</feature>
<dbReference type="EMBL" id="KK112721">
    <property type="protein sequence ID" value="KFM58406.1"/>
    <property type="molecule type" value="Genomic_DNA"/>
</dbReference>
<dbReference type="AlphaFoldDB" id="A0A087SZW7"/>
<keyword evidence="1" id="KW-0812">Transmembrane</keyword>
<proteinExistence type="predicted"/>
<feature type="transmembrane region" description="Helical" evidence="1">
    <location>
        <begin position="170"/>
        <end position="189"/>
    </location>
</feature>
<dbReference type="InterPro" id="IPR036259">
    <property type="entry name" value="MFS_trans_sf"/>
</dbReference>
<feature type="non-terminal residue" evidence="2">
    <location>
        <position position="482"/>
    </location>
</feature>
<organism evidence="2 3">
    <name type="scientific">Stegodyphus mimosarum</name>
    <name type="common">African social velvet spider</name>
    <dbReference type="NCBI Taxonomy" id="407821"/>
    <lineage>
        <taxon>Eukaryota</taxon>
        <taxon>Metazoa</taxon>
        <taxon>Ecdysozoa</taxon>
        <taxon>Arthropoda</taxon>
        <taxon>Chelicerata</taxon>
        <taxon>Arachnida</taxon>
        <taxon>Araneae</taxon>
        <taxon>Araneomorphae</taxon>
        <taxon>Entelegynae</taxon>
        <taxon>Eresoidea</taxon>
        <taxon>Eresidae</taxon>
        <taxon>Stegodyphus</taxon>
    </lineage>
</organism>
<feature type="transmembrane region" description="Helical" evidence="1">
    <location>
        <begin position="347"/>
        <end position="370"/>
    </location>
</feature>
<dbReference type="Pfam" id="PF07690">
    <property type="entry name" value="MFS_1"/>
    <property type="match status" value="1"/>
</dbReference>
<dbReference type="SUPFAM" id="SSF103473">
    <property type="entry name" value="MFS general substrate transporter"/>
    <property type="match status" value="1"/>
</dbReference>
<name>A0A087SZW7_STEMI</name>
<evidence type="ECO:0000313" key="3">
    <source>
        <dbReference type="Proteomes" id="UP000054359"/>
    </source>
</evidence>
<dbReference type="OMA" id="HAGCVIM"/>
<keyword evidence="3" id="KW-1185">Reference proteome</keyword>
<dbReference type="PANTHER" id="PTHR11360:SF303">
    <property type="entry name" value="MAJOR FACILITATOR SUPERFAMILY (MFS) PROFILE DOMAIN-CONTAINING PROTEIN"/>
    <property type="match status" value="1"/>
</dbReference>
<dbReference type="InterPro" id="IPR050327">
    <property type="entry name" value="Proton-linked_MCT"/>
</dbReference>
<accession>A0A087SZW7</accession>
<feature type="transmembrane region" description="Helical" evidence="1">
    <location>
        <begin position="415"/>
        <end position="434"/>
    </location>
</feature>
<keyword evidence="1" id="KW-0472">Membrane</keyword>
<sequence length="482" mass="52852">MVKREEGPDQPRSWAIAFAACVINSVLSGISRTTGLFYVALIETYGVSRLQANLPFTLRNLLRNLGGPLVGAIGQRYGPLSVTITGSFLGALGIILCTFAPNVIWICILWGGMHGFGVALANTLFQVVVNQYFLKYRATASGFALSGACVGAFLLPILIEYLLINVGLSGTFLLTGGIIMHALPASLMIKEPPWIKRNIKHREEHPIPNKTSYVKAKSTHHSQPMSMICEESAVPEEKPNGIYVIDANINSSESFGTYKANVSEDQFFQTHDMDKFNKGNGIDNPSYDGSKINLNERTVTEKEDTGNFIGMRTISISDVSVSITMSPDSQQEASLYKGVIKMISDPMFHMISLSLASFAMVFDPSITVIVDYLNDKGLEGDVAKYFISMLSLSDLIGRLCFGWVTDRNYLSLPKFMMLIQVLQGICFLLIPMFYSFDVLMTLIVIYGMAAGATLVMYPILVGKYLISVQSLAIGCISFLSGM</sequence>
<evidence type="ECO:0000256" key="1">
    <source>
        <dbReference type="SAM" id="Phobius"/>
    </source>
</evidence>
<dbReference type="InterPro" id="IPR011701">
    <property type="entry name" value="MFS"/>
</dbReference>